<organism evidence="1 2">
    <name type="scientific">Candidatus Roizmanbacteria bacterium GW2011_GWC2_37_13</name>
    <dbReference type="NCBI Taxonomy" id="1618486"/>
    <lineage>
        <taxon>Bacteria</taxon>
        <taxon>Candidatus Roizmaniibacteriota</taxon>
    </lineage>
</organism>
<reference evidence="1 2" key="1">
    <citation type="journal article" date="2015" name="Nature">
        <title>rRNA introns, odd ribosomes, and small enigmatic genomes across a large radiation of phyla.</title>
        <authorList>
            <person name="Brown C.T."/>
            <person name="Hug L.A."/>
            <person name="Thomas B.C."/>
            <person name="Sharon I."/>
            <person name="Castelle C.J."/>
            <person name="Singh A."/>
            <person name="Wilkins M.J."/>
            <person name="Williams K.H."/>
            <person name="Banfield J.F."/>
        </authorList>
    </citation>
    <scope>NUCLEOTIDE SEQUENCE [LARGE SCALE GENOMIC DNA]</scope>
</reference>
<protein>
    <submittedName>
        <fullName evidence="1">Uncharacterized protein</fullName>
    </submittedName>
</protein>
<name>A0A0G0G677_9BACT</name>
<gene>
    <name evidence="1" type="ORF">US40_C0007G0061</name>
</gene>
<sequence length="157" mass="18384">MGIAESEPYEVAGFVFPDKKTQVTYPLAMITIKVNDLIKQSVISPRRTPTLAQLPNGWRLKADERQPNITNFNQVVFTFPNNWSNKYRYFMCLWKNYGQKVDYKTLYEFESGLTYPGREKIWVVNRRIRDTLTKLKGEFENLPIHIQISKGFILTIG</sequence>
<dbReference type="Proteomes" id="UP000034917">
    <property type="component" value="Unassembled WGS sequence"/>
</dbReference>
<comment type="caution">
    <text evidence="1">The sequence shown here is derived from an EMBL/GenBank/DDBJ whole genome shotgun (WGS) entry which is preliminary data.</text>
</comment>
<dbReference type="AlphaFoldDB" id="A0A0G0G677"/>
<accession>A0A0G0G677</accession>
<dbReference type="EMBL" id="LBSV01000007">
    <property type="protein sequence ID" value="KKQ25562.1"/>
    <property type="molecule type" value="Genomic_DNA"/>
</dbReference>
<evidence type="ECO:0000313" key="1">
    <source>
        <dbReference type="EMBL" id="KKQ25562.1"/>
    </source>
</evidence>
<evidence type="ECO:0000313" key="2">
    <source>
        <dbReference type="Proteomes" id="UP000034917"/>
    </source>
</evidence>
<proteinExistence type="predicted"/>